<evidence type="ECO:0000259" key="4">
    <source>
        <dbReference type="Pfam" id="PF01645"/>
    </source>
</evidence>
<dbReference type="InterPro" id="IPR024188">
    <property type="entry name" value="GltB"/>
</dbReference>
<feature type="domain" description="Glutamate synthase" evidence="4">
    <location>
        <begin position="102"/>
        <end position="413"/>
    </location>
</feature>
<evidence type="ECO:0000256" key="1">
    <source>
        <dbReference type="ARBA" id="ARBA00009716"/>
    </source>
</evidence>
<dbReference type="PIRSF" id="PIRSF006429">
    <property type="entry name" value="GOGAT_lg_2"/>
    <property type="match status" value="1"/>
</dbReference>
<evidence type="ECO:0000313" key="6">
    <source>
        <dbReference type="Proteomes" id="UP000196475"/>
    </source>
</evidence>
<name>A0A1Y3PJD5_9BACI</name>
<gene>
    <name evidence="5" type="ORF">BAA01_12580</name>
</gene>
<dbReference type="InterPro" id="IPR013785">
    <property type="entry name" value="Aldolase_TIM"/>
</dbReference>
<dbReference type="AlphaFoldDB" id="A0A1Y3PJD5"/>
<dbReference type="PANTHER" id="PTHR43819:SF1">
    <property type="entry name" value="ARCHAEAL-TYPE GLUTAMATE SYNTHASE [NADPH]"/>
    <property type="match status" value="1"/>
</dbReference>
<dbReference type="SUPFAM" id="SSF51395">
    <property type="entry name" value="FMN-linked oxidoreductases"/>
    <property type="match status" value="1"/>
</dbReference>
<organism evidence="5 6">
    <name type="scientific">Bacillus thermozeamaize</name>
    <dbReference type="NCBI Taxonomy" id="230954"/>
    <lineage>
        <taxon>Bacteria</taxon>
        <taxon>Bacillati</taxon>
        <taxon>Bacillota</taxon>
        <taxon>Bacilli</taxon>
        <taxon>Bacillales</taxon>
        <taxon>Bacillaceae</taxon>
        <taxon>Bacillus</taxon>
    </lineage>
</organism>
<dbReference type="Proteomes" id="UP000196475">
    <property type="component" value="Unassembled WGS sequence"/>
</dbReference>
<feature type="region of interest" description="Disordered" evidence="3">
    <location>
        <begin position="466"/>
        <end position="485"/>
    </location>
</feature>
<sequence>MWKFLANLTRSLMNEVTDKAVERMARDQYTENLFELVPVARKVGPINLMETVMRAHLGQPPGRPLGSHHRFSPWEKFLFNPVHLHRFPTPEDVSIATSVTIGKRARKPLTISIPLMIAAMSFGGALSKSAKIALAKGATMIGTATNTGEAGLLKEEREAAALLIGQYNRGGWLNAPEKYRQLDAIEIQLGQGAQGSTPQRTAAKNIGPDFREAFELQEGAAAQIRSRLPGVDTKEQFVALVRQLRQETGVPVGLKIAATHFLEQELQIALEAGVDFITVDGAEGGTHAAAPTLEDDLGLPTLFAVTRAAKFLWKKKAIGDVSLIATGGLTSPGDCLKAMALGADAVYLGTLAVMALVGDQMAKTLPYEAPTSLVVYNAKMTDKLDIERSARNLFRFLNAMVREMEMVCVSLGKTSLQDVTRSDLCTLDPFLAKATGVELAYVSHDEQEAYYRRLFQPAGRIYPYEKEPFANPTPPSDEVEQPPFH</sequence>
<dbReference type="CDD" id="cd02808">
    <property type="entry name" value="GltS_FMN"/>
    <property type="match status" value="1"/>
</dbReference>
<dbReference type="InterPro" id="IPR002932">
    <property type="entry name" value="Glu_synthdom"/>
</dbReference>
<proteinExistence type="inferred from homology"/>
<evidence type="ECO:0000313" key="5">
    <source>
        <dbReference type="EMBL" id="OUM87442.1"/>
    </source>
</evidence>
<accession>A0A1Y3PJD5</accession>
<protein>
    <submittedName>
        <fullName evidence="5">Glutamate synthase</fullName>
    </submittedName>
</protein>
<comment type="similarity">
    <text evidence="1 2">Belongs to the glutamate synthase family.</text>
</comment>
<dbReference type="GO" id="GO:0015930">
    <property type="term" value="F:glutamate synthase activity"/>
    <property type="evidence" value="ECO:0007669"/>
    <property type="project" value="InterPro"/>
</dbReference>
<evidence type="ECO:0000256" key="3">
    <source>
        <dbReference type="SAM" id="MobiDB-lite"/>
    </source>
</evidence>
<evidence type="ECO:0000256" key="2">
    <source>
        <dbReference type="PIRNR" id="PIRNR006429"/>
    </source>
</evidence>
<dbReference type="GO" id="GO:0006537">
    <property type="term" value="P:glutamate biosynthetic process"/>
    <property type="evidence" value="ECO:0007669"/>
    <property type="project" value="InterPro"/>
</dbReference>
<dbReference type="Gene3D" id="3.20.20.70">
    <property type="entry name" value="Aldolase class I"/>
    <property type="match status" value="1"/>
</dbReference>
<reference evidence="6" key="1">
    <citation type="submission" date="2016-06" db="EMBL/GenBank/DDBJ databases">
        <authorList>
            <person name="Nascimento L."/>
            <person name="Pereira R.V."/>
            <person name="Martins L.F."/>
            <person name="Quaggio R.B."/>
            <person name="Silva A.M."/>
            <person name="Setubal J.C."/>
        </authorList>
    </citation>
    <scope>NUCLEOTIDE SEQUENCE [LARGE SCALE GENOMIC DNA]</scope>
</reference>
<comment type="caution">
    <text evidence="5">The sequence shown here is derived from an EMBL/GenBank/DDBJ whole genome shotgun (WGS) entry which is preliminary data.</text>
</comment>
<dbReference type="EMBL" id="LZRT01000075">
    <property type="protein sequence ID" value="OUM87442.1"/>
    <property type="molecule type" value="Genomic_DNA"/>
</dbReference>
<dbReference type="Pfam" id="PF01645">
    <property type="entry name" value="Glu_synthase"/>
    <property type="match status" value="1"/>
</dbReference>
<dbReference type="PANTHER" id="PTHR43819">
    <property type="entry name" value="ARCHAEAL-TYPE GLUTAMATE SYNTHASE [NADPH]"/>
    <property type="match status" value="1"/>
</dbReference>